<feature type="transmembrane region" description="Helical" evidence="5">
    <location>
        <begin position="403"/>
        <end position="423"/>
    </location>
</feature>
<accession>A0A9P4ISD3</accession>
<evidence type="ECO:0000256" key="3">
    <source>
        <dbReference type="ARBA" id="ARBA00022989"/>
    </source>
</evidence>
<evidence type="ECO:0000256" key="1">
    <source>
        <dbReference type="ARBA" id="ARBA00004141"/>
    </source>
</evidence>
<feature type="transmembrane region" description="Helical" evidence="5">
    <location>
        <begin position="270"/>
        <end position="290"/>
    </location>
</feature>
<dbReference type="Proteomes" id="UP000799439">
    <property type="component" value="Unassembled WGS sequence"/>
</dbReference>
<feature type="transmembrane region" description="Helical" evidence="5">
    <location>
        <begin position="347"/>
        <end position="367"/>
    </location>
</feature>
<evidence type="ECO:0000256" key="5">
    <source>
        <dbReference type="SAM" id="Phobius"/>
    </source>
</evidence>
<dbReference type="SUPFAM" id="SSF103473">
    <property type="entry name" value="MFS general substrate transporter"/>
    <property type="match status" value="1"/>
</dbReference>
<comment type="subcellular location">
    <subcellularLocation>
        <location evidence="1">Membrane</location>
        <topology evidence="1">Multi-pass membrane protein</topology>
    </subcellularLocation>
</comment>
<feature type="transmembrane region" description="Helical" evidence="5">
    <location>
        <begin position="69"/>
        <end position="86"/>
    </location>
</feature>
<dbReference type="OrthoDB" id="4078873at2759"/>
<name>A0A9P4ISD3_9PEZI</name>
<keyword evidence="7" id="KW-1185">Reference proteome</keyword>
<reference evidence="6" key="1">
    <citation type="journal article" date="2020" name="Stud. Mycol.">
        <title>101 Dothideomycetes genomes: a test case for predicting lifestyles and emergence of pathogens.</title>
        <authorList>
            <person name="Haridas S."/>
            <person name="Albert R."/>
            <person name="Binder M."/>
            <person name="Bloem J."/>
            <person name="Labutti K."/>
            <person name="Salamov A."/>
            <person name="Andreopoulos B."/>
            <person name="Baker S."/>
            <person name="Barry K."/>
            <person name="Bills G."/>
            <person name="Bluhm B."/>
            <person name="Cannon C."/>
            <person name="Castanera R."/>
            <person name="Culley D."/>
            <person name="Daum C."/>
            <person name="Ezra D."/>
            <person name="Gonzalez J."/>
            <person name="Henrissat B."/>
            <person name="Kuo A."/>
            <person name="Liang C."/>
            <person name="Lipzen A."/>
            <person name="Lutzoni F."/>
            <person name="Magnuson J."/>
            <person name="Mondo S."/>
            <person name="Nolan M."/>
            <person name="Ohm R."/>
            <person name="Pangilinan J."/>
            <person name="Park H.-J."/>
            <person name="Ramirez L."/>
            <person name="Alfaro M."/>
            <person name="Sun H."/>
            <person name="Tritt A."/>
            <person name="Yoshinaga Y."/>
            <person name="Zwiers L.-H."/>
            <person name="Turgeon B."/>
            <person name="Goodwin S."/>
            <person name="Spatafora J."/>
            <person name="Crous P."/>
            <person name="Grigoriev I."/>
        </authorList>
    </citation>
    <scope>NUCLEOTIDE SEQUENCE</scope>
    <source>
        <strain evidence="6">CBS 260.36</strain>
    </source>
</reference>
<feature type="transmembrane region" description="Helical" evidence="5">
    <location>
        <begin position="92"/>
        <end position="110"/>
    </location>
</feature>
<feature type="transmembrane region" description="Helical" evidence="5">
    <location>
        <begin position="122"/>
        <end position="139"/>
    </location>
</feature>
<feature type="transmembrane region" description="Helical" evidence="5">
    <location>
        <begin position="443"/>
        <end position="466"/>
    </location>
</feature>
<dbReference type="EMBL" id="ML996096">
    <property type="protein sequence ID" value="KAF2147620.1"/>
    <property type="molecule type" value="Genomic_DNA"/>
</dbReference>
<comment type="caution">
    <text evidence="6">The sequence shown here is derived from an EMBL/GenBank/DDBJ whole genome shotgun (WGS) entry which is preliminary data.</text>
</comment>
<feature type="transmembrane region" description="Helical" evidence="5">
    <location>
        <begin position="234"/>
        <end position="258"/>
    </location>
</feature>
<organism evidence="6 7">
    <name type="scientific">Myriangium duriaei CBS 260.36</name>
    <dbReference type="NCBI Taxonomy" id="1168546"/>
    <lineage>
        <taxon>Eukaryota</taxon>
        <taxon>Fungi</taxon>
        <taxon>Dikarya</taxon>
        <taxon>Ascomycota</taxon>
        <taxon>Pezizomycotina</taxon>
        <taxon>Dothideomycetes</taxon>
        <taxon>Dothideomycetidae</taxon>
        <taxon>Myriangiales</taxon>
        <taxon>Myriangiaceae</taxon>
        <taxon>Myriangium</taxon>
    </lineage>
</organism>
<evidence type="ECO:0000313" key="7">
    <source>
        <dbReference type="Proteomes" id="UP000799439"/>
    </source>
</evidence>
<evidence type="ECO:0000256" key="4">
    <source>
        <dbReference type="ARBA" id="ARBA00023136"/>
    </source>
</evidence>
<dbReference type="AlphaFoldDB" id="A0A9P4ISD3"/>
<feature type="transmembrane region" description="Helical" evidence="5">
    <location>
        <begin position="379"/>
        <end position="397"/>
    </location>
</feature>
<dbReference type="PANTHER" id="PTHR23501">
    <property type="entry name" value="MAJOR FACILITATOR SUPERFAMILY"/>
    <property type="match status" value="1"/>
</dbReference>
<dbReference type="GO" id="GO:0022857">
    <property type="term" value="F:transmembrane transporter activity"/>
    <property type="evidence" value="ECO:0007669"/>
    <property type="project" value="TreeGrafter"/>
</dbReference>
<dbReference type="InterPro" id="IPR036259">
    <property type="entry name" value="MFS_trans_sf"/>
</dbReference>
<gene>
    <name evidence="6" type="ORF">K461DRAFT_288927</name>
</gene>
<dbReference type="PANTHER" id="PTHR23501:SF3">
    <property type="entry name" value="MAJOR FACILITATOR SUPERFAMILY (MFS) PROFILE DOMAIN-CONTAINING PROTEIN"/>
    <property type="match status" value="1"/>
</dbReference>
<keyword evidence="3 5" id="KW-1133">Transmembrane helix</keyword>
<feature type="transmembrane region" description="Helical" evidence="5">
    <location>
        <begin position="310"/>
        <end position="327"/>
    </location>
</feature>
<feature type="transmembrane region" description="Helical" evidence="5">
    <location>
        <begin position="516"/>
        <end position="535"/>
    </location>
</feature>
<protein>
    <submittedName>
        <fullName evidence="6">Siderophore iron transporter-like protein mirB</fullName>
    </submittedName>
</protein>
<sequence length="551" mass="61172">MSASQQSRPHTQLGPEQTMMKISASVSRMPDRSPYMRFLTTFIDVVSPEYQHGVRVAEAITSSWATRDLVITYIFIWIVAFVQVYVTEHSLTAITSIISTVIAVLFKLPYAKLINVWGRHQGFALMVLSIMVGFIMMAACNDVKAYCAAQVFYNVGWSGIDFTLTIIIADTTQLKNRALVIAYSSSPWIAVTWAYGPTAASILNTIGFDGGTAQKAGLVHPQQSGRTIGQSIHYYLVQFDVFGLFIIITGFALFLLSFSLYSYQADGWKSPLIVCFIIIGGLLFISFVFWEKYGAESTFIPWALMKNRTVFFTYTFVASFYAIWYIWNSYFYSCLVVVFDQSISHATYITNTYTIGSCVWSVVMGIIIRYNGRLKWQALYFGLPLSLLGTGLMVKFRQPDSNVGYIVMCQVFIALGGGTLVICEQMTVMAVSKHQDIPAVLALKSTIVSIGSAIGSTVAAAMWTGIFPVKLAEYLPAEAQADLASIYGSLTTQSSYPVGSPTRDGINRAYGETQRYMLIAATCVYIIPVASVLMWREVNVKDIKQIKGRVM</sequence>
<proteinExistence type="predicted"/>
<dbReference type="Gene3D" id="1.20.1250.20">
    <property type="entry name" value="MFS general substrate transporter like domains"/>
    <property type="match status" value="1"/>
</dbReference>
<keyword evidence="2 5" id="KW-0812">Transmembrane</keyword>
<feature type="transmembrane region" description="Helical" evidence="5">
    <location>
        <begin position="151"/>
        <end position="169"/>
    </location>
</feature>
<evidence type="ECO:0000313" key="6">
    <source>
        <dbReference type="EMBL" id="KAF2147620.1"/>
    </source>
</evidence>
<keyword evidence="4 5" id="KW-0472">Membrane</keyword>
<evidence type="ECO:0000256" key="2">
    <source>
        <dbReference type="ARBA" id="ARBA00022692"/>
    </source>
</evidence>
<dbReference type="GO" id="GO:0005886">
    <property type="term" value="C:plasma membrane"/>
    <property type="evidence" value="ECO:0007669"/>
    <property type="project" value="TreeGrafter"/>
</dbReference>